<keyword evidence="3" id="KW-1185">Reference proteome</keyword>
<dbReference type="Pfam" id="PF06961">
    <property type="entry name" value="DUF1294"/>
    <property type="match status" value="1"/>
</dbReference>
<dbReference type="Proteomes" id="UP000279859">
    <property type="component" value="Unassembled WGS sequence"/>
</dbReference>
<accession>A0A3M8LHU9</accession>
<gene>
    <name evidence="2" type="ORF">EEJ31_04960</name>
</gene>
<keyword evidence="1" id="KW-0472">Membrane</keyword>
<proteinExistence type="predicted"/>
<dbReference type="InterPro" id="IPR010718">
    <property type="entry name" value="DUF1294"/>
</dbReference>
<dbReference type="OrthoDB" id="72963at2"/>
<feature type="transmembrane region" description="Helical" evidence="1">
    <location>
        <begin position="79"/>
        <end position="96"/>
    </location>
</feature>
<feature type="transmembrane region" description="Helical" evidence="1">
    <location>
        <begin position="116"/>
        <end position="138"/>
    </location>
</feature>
<evidence type="ECO:0000313" key="3">
    <source>
        <dbReference type="Proteomes" id="UP000279859"/>
    </source>
</evidence>
<keyword evidence="1" id="KW-1133">Transmembrane helix</keyword>
<reference evidence="2 3" key="1">
    <citation type="submission" date="2018-11" db="EMBL/GenBank/DDBJ databases">
        <title>Cryobacterium sp. nov., isolated from rhizosphere soil of lettuce.</title>
        <authorList>
            <person name="Wang Y."/>
        </authorList>
    </citation>
    <scope>NUCLEOTIDE SEQUENCE [LARGE SCALE GENOMIC DNA]</scope>
    <source>
        <strain evidence="2 3">NEAU-85</strain>
    </source>
</reference>
<evidence type="ECO:0000256" key="1">
    <source>
        <dbReference type="SAM" id="Phobius"/>
    </source>
</evidence>
<organism evidence="2 3">
    <name type="scientific">Cryobacterium tepidiphilum</name>
    <dbReference type="NCBI Taxonomy" id="2486026"/>
    <lineage>
        <taxon>Bacteria</taxon>
        <taxon>Bacillati</taxon>
        <taxon>Actinomycetota</taxon>
        <taxon>Actinomycetes</taxon>
        <taxon>Micrococcales</taxon>
        <taxon>Microbacteriaceae</taxon>
        <taxon>Cryobacterium</taxon>
    </lineage>
</organism>
<dbReference type="AlphaFoldDB" id="A0A3M8LHU9"/>
<protein>
    <submittedName>
        <fullName evidence="2">DUF1294 domain-containing protein</fullName>
    </submittedName>
</protein>
<sequence>MAPRPAQTRAREPLRARTRRERGAASYLVIFALLVGYATVSVRWPLPPWVAAIYVVASVACFCAYAADKRAAQAGRWRVSENTLLFLSAIGGWPGAIVAQQTLRHKTKKASFRFEFWVTVVVNVVAFIVFCTPVFALLTRALSHLAT</sequence>
<keyword evidence="1" id="KW-0812">Transmembrane</keyword>
<dbReference type="EMBL" id="RDSR01000005">
    <property type="protein sequence ID" value="RNE64214.1"/>
    <property type="molecule type" value="Genomic_DNA"/>
</dbReference>
<feature type="transmembrane region" description="Helical" evidence="1">
    <location>
        <begin position="46"/>
        <end position="67"/>
    </location>
</feature>
<evidence type="ECO:0000313" key="2">
    <source>
        <dbReference type="EMBL" id="RNE64214.1"/>
    </source>
</evidence>
<dbReference type="RefSeq" id="WP_123045171.1">
    <property type="nucleotide sequence ID" value="NZ_RDSR01000005.1"/>
</dbReference>
<comment type="caution">
    <text evidence="2">The sequence shown here is derived from an EMBL/GenBank/DDBJ whole genome shotgun (WGS) entry which is preliminary data.</text>
</comment>
<name>A0A3M8LHU9_9MICO</name>
<feature type="transmembrane region" description="Helical" evidence="1">
    <location>
        <begin position="21"/>
        <end position="40"/>
    </location>
</feature>